<evidence type="ECO:0000256" key="1">
    <source>
        <dbReference type="SAM" id="MobiDB-lite"/>
    </source>
</evidence>
<feature type="region of interest" description="Disordered" evidence="1">
    <location>
        <begin position="1"/>
        <end position="20"/>
    </location>
</feature>
<dbReference type="EMBL" id="CYGX02000001">
    <property type="protein sequence ID" value="SIT34887.1"/>
    <property type="molecule type" value="Genomic_DNA"/>
</dbReference>
<organism evidence="2 3">
    <name type="scientific">Paraburkholderia ribeironis</name>
    <dbReference type="NCBI Taxonomy" id="1247936"/>
    <lineage>
        <taxon>Bacteria</taxon>
        <taxon>Pseudomonadati</taxon>
        <taxon>Pseudomonadota</taxon>
        <taxon>Betaproteobacteria</taxon>
        <taxon>Burkholderiales</taxon>
        <taxon>Burkholderiaceae</taxon>
        <taxon>Paraburkholderia</taxon>
    </lineage>
</organism>
<dbReference type="STRING" id="1247936.BN2475_10043"/>
<dbReference type="AlphaFoldDB" id="A0A1N7RJL5"/>
<feature type="region of interest" description="Disordered" evidence="1">
    <location>
        <begin position="43"/>
        <end position="66"/>
    </location>
</feature>
<evidence type="ECO:0000313" key="3">
    <source>
        <dbReference type="Proteomes" id="UP000187012"/>
    </source>
</evidence>
<feature type="region of interest" description="Disordered" evidence="1">
    <location>
        <begin position="279"/>
        <end position="324"/>
    </location>
</feature>
<dbReference type="Proteomes" id="UP000187012">
    <property type="component" value="Unassembled WGS sequence"/>
</dbReference>
<proteinExistence type="predicted"/>
<feature type="compositionally biased region" description="Low complexity" evidence="1">
    <location>
        <begin position="9"/>
        <end position="18"/>
    </location>
</feature>
<evidence type="ECO:0000313" key="2">
    <source>
        <dbReference type="EMBL" id="SIT34887.1"/>
    </source>
</evidence>
<protein>
    <submittedName>
        <fullName evidence="2">Uncharacterized protein</fullName>
    </submittedName>
</protein>
<sequence>MRLRRRSASRSAQSIRDSGMLSPRRLSLASEINASTILSRTSSLHRCGSGSGSGLAGVMSTGDESPNMSSCHAATWGSMGLLRDAGNLMARVREWDSRRGSGAVTWAKEPKMTVRTSDSLTGSGTGLERDNNGRLRVLLRRRRFGIAVVRRRHARHCSGLCFRLGCNTCSRGELFSFGARSFSFRFSCKDGLGLLLHCRRYPRDSEQEEKDIDDERLRCEVHDEAQGEQFARCFSRVFEQDSQHFSLQKNQQGMSGPCPVASMLDEQGNTARSAFVRTRERRARKHWQTDESVRNTKDARDHSRQIDASQDAVEQDQINRDSSNGHAECLRMSCSFDA</sequence>
<feature type="compositionally biased region" description="Basic and acidic residues" evidence="1">
    <location>
        <begin position="287"/>
        <end position="305"/>
    </location>
</feature>
<accession>A0A1N7RJL5</accession>
<gene>
    <name evidence="2" type="ORF">BN2475_10043</name>
</gene>
<reference evidence="2 3" key="1">
    <citation type="submission" date="2016-12" db="EMBL/GenBank/DDBJ databases">
        <authorList>
            <person name="Song W.-J."/>
            <person name="Kurnit D.M."/>
        </authorList>
    </citation>
    <scope>NUCLEOTIDE SEQUENCE [LARGE SCALE GENOMIC DNA]</scope>
    <source>
        <strain evidence="2 3">STM7296</strain>
    </source>
</reference>
<keyword evidence="3" id="KW-1185">Reference proteome</keyword>
<name>A0A1N7RJL5_9BURK</name>